<accession>A0A2Z6M1G4</accession>
<evidence type="ECO:0000256" key="1">
    <source>
        <dbReference type="SAM" id="MobiDB-lite"/>
    </source>
</evidence>
<gene>
    <name evidence="2" type="ORF">TSUD_56120</name>
</gene>
<feature type="compositionally biased region" description="Polar residues" evidence="1">
    <location>
        <begin position="1"/>
        <end position="19"/>
    </location>
</feature>
<name>A0A2Z6M1G4_TRISU</name>
<reference evidence="3" key="1">
    <citation type="journal article" date="2017" name="Front. Plant Sci.">
        <title>Climate Clever Clovers: New Paradigm to Reduce the Environmental Footprint of Ruminants by Breeding Low Methanogenic Forages Utilizing Haplotype Variation.</title>
        <authorList>
            <person name="Kaur P."/>
            <person name="Appels R."/>
            <person name="Bayer P.E."/>
            <person name="Keeble-Gagnere G."/>
            <person name="Wang J."/>
            <person name="Hirakawa H."/>
            <person name="Shirasawa K."/>
            <person name="Vercoe P."/>
            <person name="Stefanova K."/>
            <person name="Durmic Z."/>
            <person name="Nichols P."/>
            <person name="Revell C."/>
            <person name="Isobe S.N."/>
            <person name="Edwards D."/>
            <person name="Erskine W."/>
        </authorList>
    </citation>
    <scope>NUCLEOTIDE SEQUENCE [LARGE SCALE GENOMIC DNA]</scope>
    <source>
        <strain evidence="3">cv. Daliak</strain>
    </source>
</reference>
<evidence type="ECO:0000313" key="2">
    <source>
        <dbReference type="EMBL" id="GAU26314.1"/>
    </source>
</evidence>
<proteinExistence type="predicted"/>
<protein>
    <submittedName>
        <fullName evidence="2">Uncharacterized protein</fullName>
    </submittedName>
</protein>
<sequence length="110" mass="12218">MANRTAPRQQNARTVSVNSRAGVRLRESCADRRARGGDDRLREDINAMLMRPSRHNPFANNSAQLSSIHRKVARLSRSCSSILIPFPNILNHAKFLNTVARLNNGVGAVE</sequence>
<dbReference type="Proteomes" id="UP000242715">
    <property type="component" value="Unassembled WGS sequence"/>
</dbReference>
<dbReference type="EMBL" id="DF973332">
    <property type="protein sequence ID" value="GAU26314.1"/>
    <property type="molecule type" value="Genomic_DNA"/>
</dbReference>
<feature type="region of interest" description="Disordered" evidence="1">
    <location>
        <begin position="1"/>
        <end position="20"/>
    </location>
</feature>
<evidence type="ECO:0000313" key="3">
    <source>
        <dbReference type="Proteomes" id="UP000242715"/>
    </source>
</evidence>
<organism evidence="2 3">
    <name type="scientific">Trifolium subterraneum</name>
    <name type="common">Subterranean clover</name>
    <dbReference type="NCBI Taxonomy" id="3900"/>
    <lineage>
        <taxon>Eukaryota</taxon>
        <taxon>Viridiplantae</taxon>
        <taxon>Streptophyta</taxon>
        <taxon>Embryophyta</taxon>
        <taxon>Tracheophyta</taxon>
        <taxon>Spermatophyta</taxon>
        <taxon>Magnoliopsida</taxon>
        <taxon>eudicotyledons</taxon>
        <taxon>Gunneridae</taxon>
        <taxon>Pentapetalae</taxon>
        <taxon>rosids</taxon>
        <taxon>fabids</taxon>
        <taxon>Fabales</taxon>
        <taxon>Fabaceae</taxon>
        <taxon>Papilionoideae</taxon>
        <taxon>50 kb inversion clade</taxon>
        <taxon>NPAAA clade</taxon>
        <taxon>Hologalegina</taxon>
        <taxon>IRL clade</taxon>
        <taxon>Trifolieae</taxon>
        <taxon>Trifolium</taxon>
    </lineage>
</organism>
<dbReference type="AlphaFoldDB" id="A0A2Z6M1G4"/>
<keyword evidence="3" id="KW-1185">Reference proteome</keyword>